<name>A0A9N9MH22_9CUCU</name>
<dbReference type="OrthoDB" id="10542583at2759"/>
<dbReference type="EMBL" id="OU892287">
    <property type="protein sequence ID" value="CAG9761962.1"/>
    <property type="molecule type" value="Genomic_DNA"/>
</dbReference>
<keyword evidence="1" id="KW-0732">Signal</keyword>
<evidence type="ECO:0000313" key="2">
    <source>
        <dbReference type="EMBL" id="CAG9761962.1"/>
    </source>
</evidence>
<feature type="chain" id="PRO_5040473248" evidence="1">
    <location>
        <begin position="20"/>
        <end position="251"/>
    </location>
</feature>
<dbReference type="Proteomes" id="UP001152799">
    <property type="component" value="Chromosome 11"/>
</dbReference>
<evidence type="ECO:0000256" key="1">
    <source>
        <dbReference type="SAM" id="SignalP"/>
    </source>
</evidence>
<gene>
    <name evidence="2" type="ORF">CEUTPL_LOCUS2652</name>
</gene>
<evidence type="ECO:0000313" key="3">
    <source>
        <dbReference type="Proteomes" id="UP001152799"/>
    </source>
</evidence>
<reference evidence="2" key="1">
    <citation type="submission" date="2022-01" db="EMBL/GenBank/DDBJ databases">
        <authorList>
            <person name="King R."/>
        </authorList>
    </citation>
    <scope>NUCLEOTIDE SEQUENCE</scope>
</reference>
<proteinExistence type="predicted"/>
<protein>
    <submittedName>
        <fullName evidence="2">Uncharacterized protein</fullName>
    </submittedName>
</protein>
<accession>A0A9N9MH22</accession>
<dbReference type="AlphaFoldDB" id="A0A9N9MH22"/>
<keyword evidence="3" id="KW-1185">Reference proteome</keyword>
<organism evidence="2 3">
    <name type="scientific">Ceutorhynchus assimilis</name>
    <name type="common">cabbage seed weevil</name>
    <dbReference type="NCBI Taxonomy" id="467358"/>
    <lineage>
        <taxon>Eukaryota</taxon>
        <taxon>Metazoa</taxon>
        <taxon>Ecdysozoa</taxon>
        <taxon>Arthropoda</taxon>
        <taxon>Hexapoda</taxon>
        <taxon>Insecta</taxon>
        <taxon>Pterygota</taxon>
        <taxon>Neoptera</taxon>
        <taxon>Endopterygota</taxon>
        <taxon>Coleoptera</taxon>
        <taxon>Polyphaga</taxon>
        <taxon>Cucujiformia</taxon>
        <taxon>Curculionidae</taxon>
        <taxon>Ceutorhynchinae</taxon>
        <taxon>Ceutorhynchus</taxon>
    </lineage>
</organism>
<feature type="signal peptide" evidence="1">
    <location>
        <begin position="1"/>
        <end position="19"/>
    </location>
</feature>
<sequence length="251" mass="28473">MITLEIFLVFLAVFQPILADNQPGDSEHHIHQKAHHNSHNRRYNHHLLRHHKGLKAREAEPVVCENICDVELLIVSKWLNGTQELHFLYEILPPSIKNAILNKIKPTTTNPLTTTPGNTGPTLNPVSLFNGSLPIDLDKLYNATENWPILSYLARIFAHFLSNAHGLSNLFGMFPQFCNVWKIIVHAMIEHCSNNMEIFFDNLKELFGFNGNSTAGNLFNLTRWEHIFPPAGIVEGIEHAINKFNLTNFGG</sequence>